<evidence type="ECO:0000313" key="2">
    <source>
        <dbReference type="EMBL" id="CAH1420189.1"/>
    </source>
</evidence>
<feature type="domain" description="DUF676" evidence="1">
    <location>
        <begin position="36"/>
        <end position="122"/>
    </location>
</feature>
<dbReference type="PANTHER" id="PTHR12482">
    <property type="entry name" value="LIPASE ROG1-RELATED-RELATED"/>
    <property type="match status" value="1"/>
</dbReference>
<dbReference type="InterPro" id="IPR029058">
    <property type="entry name" value="AB_hydrolase_fold"/>
</dbReference>
<dbReference type="EMBL" id="CAKMRJ010000888">
    <property type="protein sequence ID" value="CAH1420189.1"/>
    <property type="molecule type" value="Genomic_DNA"/>
</dbReference>
<comment type="caution">
    <text evidence="2">The sequence shown here is derived from an EMBL/GenBank/DDBJ whole genome shotgun (WGS) entry which is preliminary data.</text>
</comment>
<protein>
    <recommendedName>
        <fullName evidence="1">DUF676 domain-containing protein</fullName>
    </recommendedName>
</protein>
<dbReference type="AlphaFoldDB" id="A0AAU9LX85"/>
<sequence>MSGPSMVANAHSDNDIMGNKAVVVVVNRARKLLVWLATLDGIDVIGSRLADEVISVIECNPNVENISIIGHSLGCLISRYDIANLYTQNQSYHLTGNYRSVTCNGKIAGIEAINFITVATLHTLVQEDIDSCNHQ</sequence>
<evidence type="ECO:0000259" key="1">
    <source>
        <dbReference type="Pfam" id="PF05057"/>
    </source>
</evidence>
<evidence type="ECO:0000313" key="3">
    <source>
        <dbReference type="Proteomes" id="UP001157418"/>
    </source>
</evidence>
<accession>A0AAU9LX85</accession>
<dbReference type="Proteomes" id="UP001157418">
    <property type="component" value="Unassembled WGS sequence"/>
</dbReference>
<dbReference type="SUPFAM" id="SSF53474">
    <property type="entry name" value="alpha/beta-Hydrolases"/>
    <property type="match status" value="1"/>
</dbReference>
<dbReference type="InterPro" id="IPR044294">
    <property type="entry name" value="Lipase-like"/>
</dbReference>
<name>A0AAU9LX85_9ASTR</name>
<reference evidence="2 3" key="1">
    <citation type="submission" date="2022-01" db="EMBL/GenBank/DDBJ databases">
        <authorList>
            <person name="Xiong W."/>
            <person name="Schranz E."/>
        </authorList>
    </citation>
    <scope>NUCLEOTIDE SEQUENCE [LARGE SCALE GENOMIC DNA]</scope>
</reference>
<organism evidence="2 3">
    <name type="scientific">Lactuca virosa</name>
    <dbReference type="NCBI Taxonomy" id="75947"/>
    <lineage>
        <taxon>Eukaryota</taxon>
        <taxon>Viridiplantae</taxon>
        <taxon>Streptophyta</taxon>
        <taxon>Embryophyta</taxon>
        <taxon>Tracheophyta</taxon>
        <taxon>Spermatophyta</taxon>
        <taxon>Magnoliopsida</taxon>
        <taxon>eudicotyledons</taxon>
        <taxon>Gunneridae</taxon>
        <taxon>Pentapetalae</taxon>
        <taxon>asterids</taxon>
        <taxon>campanulids</taxon>
        <taxon>Asterales</taxon>
        <taxon>Asteraceae</taxon>
        <taxon>Cichorioideae</taxon>
        <taxon>Cichorieae</taxon>
        <taxon>Lactucinae</taxon>
        <taxon>Lactuca</taxon>
    </lineage>
</organism>
<dbReference type="InterPro" id="IPR007751">
    <property type="entry name" value="DUF676_lipase-like"/>
</dbReference>
<gene>
    <name evidence="2" type="ORF">LVIROSA_LOCUS7675</name>
</gene>
<keyword evidence="3" id="KW-1185">Reference proteome</keyword>
<dbReference type="PANTHER" id="PTHR12482:SF54">
    <property type="entry name" value="ALPHA_BETA HYDROLASE"/>
    <property type="match status" value="1"/>
</dbReference>
<proteinExistence type="predicted"/>
<dbReference type="Pfam" id="PF05057">
    <property type="entry name" value="DUF676"/>
    <property type="match status" value="1"/>
</dbReference>